<feature type="region of interest" description="Disordered" evidence="2">
    <location>
        <begin position="444"/>
        <end position="465"/>
    </location>
</feature>
<sequence length="583" mass="65670">MENRRKPIPEAIQHRITKIFVTNLPEGCSGSDLASHVRVFGQIFDLYIARKRDKRGNRFGFLSMLDVKDCSELLRNLRNIRMGNNKLWFNVARFVLEDGEVNMPRDDPPVKKAVNTNFKNGMAHQGSKFESGEMSFKDMLVGKTVNIVDQVNGFSSLHDRAIVGRMVDVEAMKSIYLFLHEICPGFGNVQYMGGLDLLISFNEPEKALLVLEAAKKDDALFSSVCLWKGQSFSFERLAWIKVKGIPLHLFTNDVLNLVGGMFGKVVYKASKVESDLDLSFDYVGILVGDGRKLSKELILEWKSRKFRVWINEEMGDWIPDFYPVLSNANQQTNAKQFDENQETNDDQNIEDSNGKMFVEETPEVVPEPFSGEEVNCNDNDVCLERNDDNINFGINCHSSPIIEEVISDFVPAVNFNFEQPIIEDPTTDGNSKVVKRKKCKKSEVGRPSMTYTSSNESQRIVKKPKKKNSDIFGLNGLLGISDNNPSSDEDCTEDDQDNSFDLNCNPSEAENFDQILPNVSPSKQGEAMSDNSEGDIDARVKFLQQKEAEATKSMGIKLGVNMEQQDKLILDSIIDEGLQKGNK</sequence>
<dbReference type="InterPro" id="IPR012677">
    <property type="entry name" value="Nucleotide-bd_a/b_plait_sf"/>
</dbReference>
<dbReference type="CDD" id="cd00590">
    <property type="entry name" value="RRM_SF"/>
    <property type="match status" value="1"/>
</dbReference>
<feature type="domain" description="RRM" evidence="3">
    <location>
        <begin position="17"/>
        <end position="94"/>
    </location>
</feature>
<dbReference type="EMBL" id="PKPP01003816">
    <property type="protein sequence ID" value="PWA67537.1"/>
    <property type="molecule type" value="Genomic_DNA"/>
</dbReference>
<keyword evidence="1" id="KW-0694">RNA-binding</keyword>
<gene>
    <name evidence="4" type="ORF">CTI12_AA303750</name>
</gene>
<dbReference type="InterPro" id="IPR000504">
    <property type="entry name" value="RRM_dom"/>
</dbReference>
<dbReference type="GO" id="GO:0003723">
    <property type="term" value="F:RNA binding"/>
    <property type="evidence" value="ECO:0007669"/>
    <property type="project" value="UniProtKB-UniRule"/>
</dbReference>
<evidence type="ECO:0000259" key="3">
    <source>
        <dbReference type="PROSITE" id="PS50102"/>
    </source>
</evidence>
<keyword evidence="5" id="KW-1185">Reference proteome</keyword>
<dbReference type="Pfam" id="PF00076">
    <property type="entry name" value="RRM_1"/>
    <property type="match status" value="1"/>
</dbReference>
<evidence type="ECO:0000256" key="1">
    <source>
        <dbReference type="PROSITE-ProRule" id="PRU00176"/>
    </source>
</evidence>
<accession>A0A2U1N233</accession>
<dbReference type="SUPFAM" id="SSF54928">
    <property type="entry name" value="RNA-binding domain, RBD"/>
    <property type="match status" value="1"/>
</dbReference>
<name>A0A2U1N233_ARTAN</name>
<dbReference type="InterPro" id="IPR035979">
    <property type="entry name" value="RBD_domain_sf"/>
</dbReference>
<organism evidence="4 5">
    <name type="scientific">Artemisia annua</name>
    <name type="common">Sweet wormwood</name>
    <dbReference type="NCBI Taxonomy" id="35608"/>
    <lineage>
        <taxon>Eukaryota</taxon>
        <taxon>Viridiplantae</taxon>
        <taxon>Streptophyta</taxon>
        <taxon>Embryophyta</taxon>
        <taxon>Tracheophyta</taxon>
        <taxon>Spermatophyta</taxon>
        <taxon>Magnoliopsida</taxon>
        <taxon>eudicotyledons</taxon>
        <taxon>Gunneridae</taxon>
        <taxon>Pentapetalae</taxon>
        <taxon>asterids</taxon>
        <taxon>campanulids</taxon>
        <taxon>Asterales</taxon>
        <taxon>Asteraceae</taxon>
        <taxon>Asteroideae</taxon>
        <taxon>Anthemideae</taxon>
        <taxon>Artemisiinae</taxon>
        <taxon>Artemisia</taxon>
    </lineage>
</organism>
<feature type="region of interest" description="Disordered" evidence="2">
    <location>
        <begin position="479"/>
        <end position="499"/>
    </location>
</feature>
<feature type="region of interest" description="Disordered" evidence="2">
    <location>
        <begin position="516"/>
        <end position="535"/>
    </location>
</feature>
<evidence type="ECO:0000313" key="5">
    <source>
        <dbReference type="Proteomes" id="UP000245207"/>
    </source>
</evidence>
<dbReference type="Gene3D" id="3.30.70.330">
    <property type="match status" value="1"/>
</dbReference>
<dbReference type="PROSITE" id="PS50102">
    <property type="entry name" value="RRM"/>
    <property type="match status" value="1"/>
</dbReference>
<protein>
    <submittedName>
        <fullName evidence="4">Nucleotide-binding alpha-beta plait domain-containing protein</fullName>
    </submittedName>
</protein>
<evidence type="ECO:0000313" key="4">
    <source>
        <dbReference type="EMBL" id="PWA67537.1"/>
    </source>
</evidence>
<proteinExistence type="predicted"/>
<comment type="caution">
    <text evidence="4">The sequence shown here is derived from an EMBL/GenBank/DDBJ whole genome shotgun (WGS) entry which is preliminary data.</text>
</comment>
<reference evidence="4 5" key="1">
    <citation type="journal article" date="2018" name="Mol. Plant">
        <title>The genome of Artemisia annua provides insight into the evolution of Asteraceae family and artemisinin biosynthesis.</title>
        <authorList>
            <person name="Shen Q."/>
            <person name="Zhang L."/>
            <person name="Liao Z."/>
            <person name="Wang S."/>
            <person name="Yan T."/>
            <person name="Shi P."/>
            <person name="Liu M."/>
            <person name="Fu X."/>
            <person name="Pan Q."/>
            <person name="Wang Y."/>
            <person name="Lv Z."/>
            <person name="Lu X."/>
            <person name="Zhang F."/>
            <person name="Jiang W."/>
            <person name="Ma Y."/>
            <person name="Chen M."/>
            <person name="Hao X."/>
            <person name="Li L."/>
            <person name="Tang Y."/>
            <person name="Lv G."/>
            <person name="Zhou Y."/>
            <person name="Sun X."/>
            <person name="Brodelius P.E."/>
            <person name="Rose J.K.C."/>
            <person name="Tang K."/>
        </authorList>
    </citation>
    <scope>NUCLEOTIDE SEQUENCE [LARGE SCALE GENOMIC DNA]</scope>
    <source>
        <strain evidence="5">cv. Huhao1</strain>
        <tissue evidence="4">Leaf</tissue>
    </source>
</reference>
<dbReference type="Proteomes" id="UP000245207">
    <property type="component" value="Unassembled WGS sequence"/>
</dbReference>
<feature type="compositionally biased region" description="Acidic residues" evidence="2">
    <location>
        <begin position="487"/>
        <end position="498"/>
    </location>
</feature>
<evidence type="ECO:0000256" key="2">
    <source>
        <dbReference type="SAM" id="MobiDB-lite"/>
    </source>
</evidence>
<dbReference type="SMART" id="SM00360">
    <property type="entry name" value="RRM"/>
    <property type="match status" value="1"/>
</dbReference>
<dbReference type="AlphaFoldDB" id="A0A2U1N233"/>
<feature type="compositionally biased region" description="Polar residues" evidence="2">
    <location>
        <begin position="449"/>
        <end position="458"/>
    </location>
</feature>